<evidence type="ECO:0000256" key="1">
    <source>
        <dbReference type="ARBA" id="ARBA00022679"/>
    </source>
</evidence>
<dbReference type="PROSITE" id="PS00584">
    <property type="entry name" value="PFKB_KINASES_2"/>
    <property type="match status" value="1"/>
</dbReference>
<keyword evidence="1" id="KW-0808">Transferase</keyword>
<sequence length="283" mass="29961">MKLIALGDNVIDAYRNTGEHFPGGNAVNVAVHAARLGAQAEYLGAFGDDEMAGILRRALAENGVDCHACPVLPGRTTKVCWYDVVDGERTYLGITTGESWVGALQIGTAEQAELKTANLIVSSCNAKMPEQMAAVQALPAVFAYDFGEKEKYRTAAYYDEVCHGIDLAMLSCEPMDQAAFAALCAPLHRHGVVHVLGTMGAAGQLLSVEGEILQKATQIVQASDTMGAGDAFLAAFLCDLYDAGWQKGRAMPAPALLHALEAGQRVSARNCMEQGGFGVRAPL</sequence>
<dbReference type="Proteomes" id="UP000824031">
    <property type="component" value="Unassembled WGS sequence"/>
</dbReference>
<evidence type="ECO:0000256" key="2">
    <source>
        <dbReference type="ARBA" id="ARBA00022777"/>
    </source>
</evidence>
<name>A0A9D2F4K6_9FIRM</name>
<dbReference type="EMBL" id="DXBO01000144">
    <property type="protein sequence ID" value="HIZ49080.1"/>
    <property type="molecule type" value="Genomic_DNA"/>
</dbReference>
<dbReference type="InterPro" id="IPR011611">
    <property type="entry name" value="PfkB_dom"/>
</dbReference>
<protein>
    <submittedName>
        <fullName evidence="4">Carbohydrate kinase</fullName>
    </submittedName>
</protein>
<gene>
    <name evidence="4" type="ORF">H9810_10195</name>
</gene>
<proteinExistence type="predicted"/>
<dbReference type="SUPFAM" id="SSF53613">
    <property type="entry name" value="Ribokinase-like"/>
    <property type="match status" value="1"/>
</dbReference>
<dbReference type="GO" id="GO:0016301">
    <property type="term" value="F:kinase activity"/>
    <property type="evidence" value="ECO:0007669"/>
    <property type="project" value="UniProtKB-KW"/>
</dbReference>
<dbReference type="PANTHER" id="PTHR10584:SF166">
    <property type="entry name" value="RIBOKINASE"/>
    <property type="match status" value="1"/>
</dbReference>
<dbReference type="PANTHER" id="PTHR10584">
    <property type="entry name" value="SUGAR KINASE"/>
    <property type="match status" value="1"/>
</dbReference>
<reference evidence="4" key="2">
    <citation type="submission" date="2021-04" db="EMBL/GenBank/DDBJ databases">
        <authorList>
            <person name="Gilroy R."/>
        </authorList>
    </citation>
    <scope>NUCLEOTIDE SEQUENCE</scope>
    <source>
        <strain evidence="4">3436</strain>
    </source>
</reference>
<dbReference type="Gene3D" id="3.40.1190.20">
    <property type="match status" value="1"/>
</dbReference>
<organism evidence="4 5">
    <name type="scientific">Candidatus Gemmiger excrementavium</name>
    <dbReference type="NCBI Taxonomy" id="2838608"/>
    <lineage>
        <taxon>Bacteria</taxon>
        <taxon>Bacillati</taxon>
        <taxon>Bacillota</taxon>
        <taxon>Clostridia</taxon>
        <taxon>Eubacteriales</taxon>
        <taxon>Gemmiger</taxon>
    </lineage>
</organism>
<dbReference type="AlphaFoldDB" id="A0A9D2F4K6"/>
<comment type="caution">
    <text evidence="4">The sequence shown here is derived from an EMBL/GenBank/DDBJ whole genome shotgun (WGS) entry which is preliminary data.</text>
</comment>
<evidence type="ECO:0000313" key="5">
    <source>
        <dbReference type="Proteomes" id="UP000824031"/>
    </source>
</evidence>
<reference evidence="4" key="1">
    <citation type="journal article" date="2021" name="PeerJ">
        <title>Extensive microbial diversity within the chicken gut microbiome revealed by metagenomics and culture.</title>
        <authorList>
            <person name="Gilroy R."/>
            <person name="Ravi A."/>
            <person name="Getino M."/>
            <person name="Pursley I."/>
            <person name="Horton D.L."/>
            <person name="Alikhan N.F."/>
            <person name="Baker D."/>
            <person name="Gharbi K."/>
            <person name="Hall N."/>
            <person name="Watson M."/>
            <person name="Adriaenssens E.M."/>
            <person name="Foster-Nyarko E."/>
            <person name="Jarju S."/>
            <person name="Secka A."/>
            <person name="Antonio M."/>
            <person name="Oren A."/>
            <person name="Chaudhuri R.R."/>
            <person name="La Ragione R."/>
            <person name="Hildebrand F."/>
            <person name="Pallen M.J."/>
        </authorList>
    </citation>
    <scope>NUCLEOTIDE SEQUENCE</scope>
    <source>
        <strain evidence="4">3436</strain>
    </source>
</reference>
<evidence type="ECO:0000313" key="4">
    <source>
        <dbReference type="EMBL" id="HIZ49080.1"/>
    </source>
</evidence>
<evidence type="ECO:0000259" key="3">
    <source>
        <dbReference type="Pfam" id="PF00294"/>
    </source>
</evidence>
<dbReference type="InterPro" id="IPR002173">
    <property type="entry name" value="Carboh/pur_kinase_PfkB_CS"/>
</dbReference>
<dbReference type="Pfam" id="PF00294">
    <property type="entry name" value="PfkB"/>
    <property type="match status" value="1"/>
</dbReference>
<feature type="domain" description="Carbohydrate kinase PfkB" evidence="3">
    <location>
        <begin position="14"/>
        <end position="241"/>
    </location>
</feature>
<dbReference type="InterPro" id="IPR029056">
    <property type="entry name" value="Ribokinase-like"/>
</dbReference>
<accession>A0A9D2F4K6</accession>
<keyword evidence="2 4" id="KW-0418">Kinase</keyword>